<dbReference type="RefSeq" id="WP_171318406.1">
    <property type="nucleotide sequence ID" value="NZ_JABFCY010000009.1"/>
</dbReference>
<feature type="signal peptide" evidence="1">
    <location>
        <begin position="1"/>
        <end position="24"/>
    </location>
</feature>
<dbReference type="Proteomes" id="UP000574931">
    <property type="component" value="Unassembled WGS sequence"/>
</dbReference>
<evidence type="ECO:0000313" key="3">
    <source>
        <dbReference type="Proteomes" id="UP000574931"/>
    </source>
</evidence>
<keyword evidence="3" id="KW-1185">Reference proteome</keyword>
<feature type="chain" id="PRO_5032359119" evidence="1">
    <location>
        <begin position="25"/>
        <end position="63"/>
    </location>
</feature>
<proteinExistence type="predicted"/>
<dbReference type="EMBL" id="JABFCY010000009">
    <property type="protein sequence ID" value="NNU61594.1"/>
    <property type="molecule type" value="Genomic_DNA"/>
</dbReference>
<evidence type="ECO:0000256" key="1">
    <source>
        <dbReference type="SAM" id="SignalP"/>
    </source>
</evidence>
<keyword evidence="1" id="KW-0732">Signal</keyword>
<comment type="caution">
    <text evidence="2">The sequence shown here is derived from an EMBL/GenBank/DDBJ whole genome shotgun (WGS) entry which is preliminary data.</text>
</comment>
<gene>
    <name evidence="2" type="ORF">HKX02_15255</name>
</gene>
<reference evidence="2 3" key="1">
    <citation type="submission" date="2020-05" db="EMBL/GenBank/DDBJ databases">
        <title>Draft Genome Sequence of Ochrobactrum soli Isolated from Stable Fly Gut.</title>
        <authorList>
            <person name="Pileggi M.T."/>
            <person name="Vazhakkala L.J."/>
            <person name="Wong C.N."/>
        </authorList>
    </citation>
    <scope>NUCLEOTIDE SEQUENCE [LARGE SCALE GENOMIC DNA]</scope>
    <source>
        <strain evidence="2 3">MTP-C0764</strain>
    </source>
</reference>
<protein>
    <submittedName>
        <fullName evidence="2">Uncharacterized protein</fullName>
    </submittedName>
</protein>
<organism evidence="2 3">
    <name type="scientific">Ochrobactrum soli</name>
    <dbReference type="NCBI Taxonomy" id="2448455"/>
    <lineage>
        <taxon>Bacteria</taxon>
        <taxon>Pseudomonadati</taxon>
        <taxon>Pseudomonadota</taxon>
        <taxon>Alphaproteobacteria</taxon>
        <taxon>Hyphomicrobiales</taxon>
        <taxon>Brucellaceae</taxon>
        <taxon>Brucella/Ochrobactrum group</taxon>
        <taxon>Ochrobactrum</taxon>
    </lineage>
</organism>
<accession>A0A849KVK3</accession>
<evidence type="ECO:0000313" key="2">
    <source>
        <dbReference type="EMBL" id="NNU61594.1"/>
    </source>
</evidence>
<dbReference type="AlphaFoldDB" id="A0A849KVK3"/>
<sequence length="63" mass="6702">MSKFIMYFVVVASVFSFGAASANACVLSGENVFKCGQDCAKSSSDWGYIGCFATAVNPFANRK</sequence>
<name>A0A849KVK3_9HYPH</name>